<dbReference type="InterPro" id="IPR004089">
    <property type="entry name" value="MCPsignal_dom"/>
</dbReference>
<dbReference type="SMART" id="SM00304">
    <property type="entry name" value="HAMP"/>
    <property type="match status" value="1"/>
</dbReference>
<comment type="subcellular location">
    <subcellularLocation>
        <location evidence="1">Membrane</location>
    </subcellularLocation>
</comment>
<dbReference type="EMBL" id="MTSD02000005">
    <property type="protein sequence ID" value="OOV86693.1"/>
    <property type="molecule type" value="Genomic_DNA"/>
</dbReference>
<evidence type="ECO:0000256" key="5">
    <source>
        <dbReference type="SAM" id="Phobius"/>
    </source>
</evidence>
<feature type="domain" description="Methyl-accepting transducer" evidence="6">
    <location>
        <begin position="431"/>
        <end position="667"/>
    </location>
</feature>
<organism evidence="8 9">
    <name type="scientific">Oceanospirillum linum</name>
    <dbReference type="NCBI Taxonomy" id="966"/>
    <lineage>
        <taxon>Bacteria</taxon>
        <taxon>Pseudomonadati</taxon>
        <taxon>Pseudomonadota</taxon>
        <taxon>Gammaproteobacteria</taxon>
        <taxon>Oceanospirillales</taxon>
        <taxon>Oceanospirillaceae</taxon>
        <taxon>Oceanospirillum</taxon>
    </lineage>
</organism>
<dbReference type="SMART" id="SM00283">
    <property type="entry name" value="MA"/>
    <property type="match status" value="1"/>
</dbReference>
<evidence type="ECO:0000313" key="8">
    <source>
        <dbReference type="EMBL" id="OOV86693.1"/>
    </source>
</evidence>
<proteinExistence type="inferred from homology"/>
<evidence type="ECO:0000256" key="1">
    <source>
        <dbReference type="ARBA" id="ARBA00004370"/>
    </source>
</evidence>
<evidence type="ECO:0000256" key="4">
    <source>
        <dbReference type="PROSITE-ProRule" id="PRU00284"/>
    </source>
</evidence>
<evidence type="ECO:0000256" key="3">
    <source>
        <dbReference type="ARBA" id="ARBA00029447"/>
    </source>
</evidence>
<dbReference type="STRING" id="966.BTA35_0212525"/>
<keyword evidence="5" id="KW-0812">Transmembrane</keyword>
<evidence type="ECO:0000256" key="2">
    <source>
        <dbReference type="ARBA" id="ARBA00023224"/>
    </source>
</evidence>
<dbReference type="FunFam" id="1.10.287.950:FF:000001">
    <property type="entry name" value="Methyl-accepting chemotaxis sensory transducer"/>
    <property type="match status" value="1"/>
</dbReference>
<evidence type="ECO:0000259" key="7">
    <source>
        <dbReference type="PROSITE" id="PS50885"/>
    </source>
</evidence>
<keyword evidence="5" id="KW-0472">Membrane</keyword>
<feature type="transmembrane region" description="Helical" evidence="5">
    <location>
        <begin position="352"/>
        <end position="374"/>
    </location>
</feature>
<dbReference type="CDD" id="cd11386">
    <property type="entry name" value="MCP_signal"/>
    <property type="match status" value="1"/>
</dbReference>
<protein>
    <recommendedName>
        <fullName evidence="10">Chemotaxis protein</fullName>
    </recommendedName>
</protein>
<evidence type="ECO:0000259" key="6">
    <source>
        <dbReference type="PROSITE" id="PS50111"/>
    </source>
</evidence>
<comment type="caution">
    <text evidence="8">The sequence shown here is derived from an EMBL/GenBank/DDBJ whole genome shotgun (WGS) entry which is preliminary data.</text>
</comment>
<dbReference type="Gene3D" id="3.30.450.20">
    <property type="entry name" value="PAS domain"/>
    <property type="match status" value="1"/>
</dbReference>
<dbReference type="Pfam" id="PF22673">
    <property type="entry name" value="MCP-like_PDC_1"/>
    <property type="match status" value="1"/>
</dbReference>
<accession>A0A1T1HA26</accession>
<dbReference type="PROSITE" id="PS50111">
    <property type="entry name" value="CHEMOTAXIS_TRANSDUC_2"/>
    <property type="match status" value="1"/>
</dbReference>
<dbReference type="AlphaFoldDB" id="A0A1T1HA26"/>
<feature type="domain" description="HAMP" evidence="7">
    <location>
        <begin position="372"/>
        <end position="426"/>
    </location>
</feature>
<name>A0A1T1HA26_OCELI</name>
<evidence type="ECO:0008006" key="10">
    <source>
        <dbReference type="Google" id="ProtNLM"/>
    </source>
</evidence>
<keyword evidence="9" id="KW-1185">Reference proteome</keyword>
<dbReference type="PANTHER" id="PTHR32089">
    <property type="entry name" value="METHYL-ACCEPTING CHEMOTAXIS PROTEIN MCPB"/>
    <property type="match status" value="1"/>
</dbReference>
<gene>
    <name evidence="8" type="ORF">BTA35_0212525</name>
</gene>
<dbReference type="GO" id="GO:0007165">
    <property type="term" value="P:signal transduction"/>
    <property type="evidence" value="ECO:0007669"/>
    <property type="project" value="UniProtKB-KW"/>
</dbReference>
<keyword evidence="5" id="KW-1133">Transmembrane helix</keyword>
<dbReference type="CDD" id="cd12913">
    <property type="entry name" value="PDC1_MCP_like"/>
    <property type="match status" value="1"/>
</dbReference>
<dbReference type="GO" id="GO:0006935">
    <property type="term" value="P:chemotaxis"/>
    <property type="evidence" value="ECO:0007669"/>
    <property type="project" value="UniProtKB-ARBA"/>
</dbReference>
<comment type="similarity">
    <text evidence="3">Belongs to the methyl-accepting chemotaxis (MCP) protein family.</text>
</comment>
<sequence length="703" mass="77006">MKTWSLRNKLLLFSLLLLALALGGLSWVASNAMKHTSDEVISQISVSSRDRVFSILRQASYRVSTEVSSYMNRAFDTPVTMNRIISAGLDDPDKRMSRDEVKVMVRQALEANPLVSSAYIQFEKNGYGDEDALMVGTGDHTTVIGTLETYWVREAGSLTHYVTDDPQSKYSETPNDLGDRESEWYLCSYETSKPCIVEPYLYEIEPGNEVLMTSLVTPLVRKGQFVGVAGSDINLPVLQKLMKEMSSKLFGGQAQLHLITSKGRIVASSQYTDKLSRPLTEASQVFSDAIQGKNGEIFKHNELLIADQPVQIEAPNTRWRLILTVPESVAFAGVNQLKADLQEDVRNTQGTLLVFSLVIIGLAVAAIIIFVGTITRPLNQMRERVFNLSSADGDLTQTLKVENHRELIEIGQGINQFIAKLRDMILALQEQSLQVQKQTNLLSEATTITSETIARQTAETDSVATAMGEMASTSAEVARLASTSAEGTQVSEKILQNTQASFDHSVEQVQTIAQAMAENSKRIAKVSARSDDINQIVKTISDIAEQTNLLALNAAIEAARAGDQGRGFAVVADEVRTLAANTQKSTEEINELVKRLQSNVGEAVEQIEANKSRSEETTQSIADSVDSLKELATQVNLIADNTVQVASAAEEQSQVNHEISRSVVGIGDTAKELNDQAHTIDGVRQELTQVVGLLDEQLSRLKV</sequence>
<dbReference type="GO" id="GO:0016020">
    <property type="term" value="C:membrane"/>
    <property type="evidence" value="ECO:0007669"/>
    <property type="project" value="UniProtKB-SubCell"/>
</dbReference>
<dbReference type="Gene3D" id="1.10.287.950">
    <property type="entry name" value="Methyl-accepting chemotaxis protein"/>
    <property type="match status" value="1"/>
</dbReference>
<reference evidence="8" key="1">
    <citation type="submission" date="2017-02" db="EMBL/GenBank/DDBJ databases">
        <title>Draft Genome Sequence of the Salt Water Bacterium Oceanospirillum linum ATCC 11336.</title>
        <authorList>
            <person name="Trachtenberg A.M."/>
            <person name="Carney J.G."/>
            <person name="Linnane J.D."/>
            <person name="Rheaume B.A."/>
            <person name="Pitts N.L."/>
            <person name="Mykles D.L."/>
            <person name="Maclea K.S."/>
        </authorList>
    </citation>
    <scope>NUCLEOTIDE SEQUENCE [LARGE SCALE GENOMIC DNA]</scope>
    <source>
        <strain evidence="8">ATCC 11336</strain>
    </source>
</reference>
<dbReference type="CDD" id="cd06225">
    <property type="entry name" value="HAMP"/>
    <property type="match status" value="1"/>
</dbReference>
<keyword evidence="2 4" id="KW-0807">Transducer</keyword>
<dbReference type="PROSITE" id="PS50885">
    <property type="entry name" value="HAMP"/>
    <property type="match status" value="1"/>
</dbReference>
<dbReference type="Proteomes" id="UP000190064">
    <property type="component" value="Unassembled WGS sequence"/>
</dbReference>
<dbReference type="RefSeq" id="WP_160055201.1">
    <property type="nucleotide sequence ID" value="NZ_FXTS01000006.1"/>
</dbReference>
<dbReference type="InterPro" id="IPR003660">
    <property type="entry name" value="HAMP_dom"/>
</dbReference>
<dbReference type="SUPFAM" id="SSF58104">
    <property type="entry name" value="Methyl-accepting chemotaxis protein (MCP) signaling domain"/>
    <property type="match status" value="1"/>
</dbReference>
<dbReference type="Pfam" id="PF00015">
    <property type="entry name" value="MCPsignal"/>
    <property type="match status" value="1"/>
</dbReference>
<dbReference type="Pfam" id="PF00672">
    <property type="entry name" value="HAMP"/>
    <property type="match status" value="1"/>
</dbReference>
<dbReference type="PANTHER" id="PTHR32089:SF117">
    <property type="entry name" value="METHYL ACCEPTING SENSORY TRANSDUCER WITH CACHE_1 SMALL MOLECULE BINDING DOMAIN"/>
    <property type="match status" value="1"/>
</dbReference>
<evidence type="ECO:0000313" key="9">
    <source>
        <dbReference type="Proteomes" id="UP000190064"/>
    </source>
</evidence>